<comment type="caution">
    <text evidence="2">The sequence shown here is derived from an EMBL/GenBank/DDBJ whole genome shotgun (WGS) entry which is preliminary data.</text>
</comment>
<dbReference type="AlphaFoldDB" id="A0A1R2BW18"/>
<dbReference type="Proteomes" id="UP000187209">
    <property type="component" value="Unassembled WGS sequence"/>
</dbReference>
<proteinExistence type="predicted"/>
<evidence type="ECO:0000313" key="3">
    <source>
        <dbReference type="Proteomes" id="UP000187209"/>
    </source>
</evidence>
<name>A0A1R2BW18_9CILI</name>
<organism evidence="2 3">
    <name type="scientific">Stentor coeruleus</name>
    <dbReference type="NCBI Taxonomy" id="5963"/>
    <lineage>
        <taxon>Eukaryota</taxon>
        <taxon>Sar</taxon>
        <taxon>Alveolata</taxon>
        <taxon>Ciliophora</taxon>
        <taxon>Postciliodesmatophora</taxon>
        <taxon>Heterotrichea</taxon>
        <taxon>Heterotrichida</taxon>
        <taxon>Stentoridae</taxon>
        <taxon>Stentor</taxon>
    </lineage>
</organism>
<keyword evidence="3" id="KW-1185">Reference proteome</keyword>
<accession>A0A1R2BW18</accession>
<feature type="coiled-coil region" evidence="1">
    <location>
        <begin position="7"/>
        <end position="69"/>
    </location>
</feature>
<sequence>METIALQNNELETMSSLRKQVNQLKELVGKEKGRADTLSFILENKDKMLKKFEKEQIKSRQKINLLESKIQELKFESQESPQASEDSFVLQNEKNAINICSGPKFMKPGASAQLTAHEQIEITLLELNRQKSMTNSKKLEIKSYKERILMCIEEMKTKEYEYKITINQLETNNQILSDQIQVINDSLSEKENDKIVHEQTMYELEDVKASKATLLTDIKNLYTEKDAIHKKYLAYREEFCVLQASINSKDMTIRELELEFKVLNEKIRSFEDKERVYEIELASLRRNSLTSTGSFQQMGQEREVIALQTEVSELNHRLEEKNKVITEIIQTKEEAIQSLQKENKELIEKHKQEIEIKSQEFIQQPEEAANELLKQHEQLAAKLQVERRNTMLEWKKAMSIKDPTLLISDEIFKLRGVLAEKEKEIARLNQNNKELKACWKDSARLLKAVWKQSGDETKKIDEAVRRRAG</sequence>
<gene>
    <name evidence="2" type="ORF">SteCoe_18672</name>
</gene>
<feature type="coiled-coil region" evidence="1">
    <location>
        <begin position="246"/>
        <end position="438"/>
    </location>
</feature>
<evidence type="ECO:0000313" key="2">
    <source>
        <dbReference type="EMBL" id="OMJ80964.1"/>
    </source>
</evidence>
<dbReference type="EMBL" id="MPUH01000400">
    <property type="protein sequence ID" value="OMJ80964.1"/>
    <property type="molecule type" value="Genomic_DNA"/>
</dbReference>
<evidence type="ECO:0000256" key="1">
    <source>
        <dbReference type="SAM" id="Coils"/>
    </source>
</evidence>
<protein>
    <submittedName>
        <fullName evidence="2">Uncharacterized protein</fullName>
    </submittedName>
</protein>
<keyword evidence="1" id="KW-0175">Coiled coil</keyword>
<reference evidence="2 3" key="1">
    <citation type="submission" date="2016-11" db="EMBL/GenBank/DDBJ databases">
        <title>The macronuclear genome of Stentor coeruleus: a giant cell with tiny introns.</title>
        <authorList>
            <person name="Slabodnick M."/>
            <person name="Ruby J.G."/>
            <person name="Reiff S.B."/>
            <person name="Swart E.C."/>
            <person name="Gosai S."/>
            <person name="Prabakaran S."/>
            <person name="Witkowska E."/>
            <person name="Larue G.E."/>
            <person name="Fisher S."/>
            <person name="Freeman R.M."/>
            <person name="Gunawardena J."/>
            <person name="Chu W."/>
            <person name="Stover N.A."/>
            <person name="Gregory B.D."/>
            <person name="Nowacki M."/>
            <person name="Derisi J."/>
            <person name="Roy S.W."/>
            <person name="Marshall W.F."/>
            <person name="Sood P."/>
        </authorList>
    </citation>
    <scope>NUCLEOTIDE SEQUENCE [LARGE SCALE GENOMIC DNA]</scope>
    <source>
        <strain evidence="2">WM001</strain>
    </source>
</reference>